<feature type="compositionally biased region" description="Polar residues" evidence="5">
    <location>
        <begin position="825"/>
        <end position="842"/>
    </location>
</feature>
<feature type="transmembrane region" description="Helical" evidence="6">
    <location>
        <begin position="468"/>
        <end position="486"/>
    </location>
</feature>
<dbReference type="EMBL" id="CATQJA010002621">
    <property type="protein sequence ID" value="CAJ0573591.1"/>
    <property type="molecule type" value="Genomic_DNA"/>
</dbReference>
<dbReference type="CDD" id="cd07042">
    <property type="entry name" value="STAS_SulP_like_sulfate_transporter"/>
    <property type="match status" value="1"/>
</dbReference>
<evidence type="ECO:0000313" key="8">
    <source>
        <dbReference type="EMBL" id="CAJ0573591.1"/>
    </source>
</evidence>
<feature type="transmembrane region" description="Helical" evidence="6">
    <location>
        <begin position="222"/>
        <end position="242"/>
    </location>
</feature>
<name>A0AA36CSM8_9BILA</name>
<evidence type="ECO:0000259" key="7">
    <source>
        <dbReference type="PROSITE" id="PS50801"/>
    </source>
</evidence>
<dbReference type="Pfam" id="PF00916">
    <property type="entry name" value="Sulfate_transp"/>
    <property type="match status" value="1"/>
</dbReference>
<protein>
    <recommendedName>
        <fullName evidence="7">STAS domain-containing protein</fullName>
    </recommendedName>
</protein>
<feature type="transmembrane region" description="Helical" evidence="6">
    <location>
        <begin position="428"/>
        <end position="448"/>
    </location>
</feature>
<reference evidence="8" key="1">
    <citation type="submission" date="2023-06" db="EMBL/GenBank/DDBJ databases">
        <authorList>
            <person name="Delattre M."/>
        </authorList>
    </citation>
    <scope>NUCLEOTIDE SEQUENCE</scope>
    <source>
        <strain evidence="8">AF72</strain>
    </source>
</reference>
<dbReference type="Pfam" id="PF01740">
    <property type="entry name" value="STAS"/>
    <property type="match status" value="1"/>
</dbReference>
<dbReference type="GO" id="GO:0016020">
    <property type="term" value="C:membrane"/>
    <property type="evidence" value="ECO:0007669"/>
    <property type="project" value="UniProtKB-SubCell"/>
</dbReference>
<feature type="transmembrane region" description="Helical" evidence="6">
    <location>
        <begin position="309"/>
        <end position="329"/>
    </location>
</feature>
<dbReference type="InterPro" id="IPR011547">
    <property type="entry name" value="SLC26A/SulP_dom"/>
</dbReference>
<dbReference type="InterPro" id="IPR036513">
    <property type="entry name" value="STAS_dom_sf"/>
</dbReference>
<evidence type="ECO:0000256" key="4">
    <source>
        <dbReference type="ARBA" id="ARBA00023136"/>
    </source>
</evidence>
<dbReference type="InterPro" id="IPR002645">
    <property type="entry name" value="STAS_dom"/>
</dbReference>
<feature type="region of interest" description="Disordered" evidence="5">
    <location>
        <begin position="778"/>
        <end position="872"/>
    </location>
</feature>
<dbReference type="NCBIfam" id="TIGR00815">
    <property type="entry name" value="sulP"/>
    <property type="match status" value="1"/>
</dbReference>
<dbReference type="AlphaFoldDB" id="A0AA36CSM8"/>
<keyword evidence="3 6" id="KW-1133">Transmembrane helix</keyword>
<feature type="region of interest" description="Disordered" evidence="5">
    <location>
        <begin position="671"/>
        <end position="695"/>
    </location>
</feature>
<proteinExistence type="predicted"/>
<dbReference type="InterPro" id="IPR001902">
    <property type="entry name" value="SLC26A/SulP_fam"/>
</dbReference>
<comment type="subcellular location">
    <subcellularLocation>
        <location evidence="1">Membrane</location>
        <topology evidence="1">Multi-pass membrane protein</topology>
    </subcellularLocation>
</comment>
<comment type="caution">
    <text evidence="8">The sequence shown here is derived from an EMBL/GenBank/DDBJ whole genome shotgun (WGS) entry which is preliminary data.</text>
</comment>
<dbReference type="GO" id="GO:0055085">
    <property type="term" value="P:transmembrane transport"/>
    <property type="evidence" value="ECO:0007669"/>
    <property type="project" value="InterPro"/>
</dbReference>
<sequence>MRADEEPPPNDQQPKDNPLDRAQINLEHLMKYTVNVPTEVGNPKQPTVSRQEKVLNQEEFDKKHQFRRCNFTLARQVYGQFKRYRHQSGKEWWHWVCKRMPILHWLPSYQWSGHLMGDMFGGLMVAIMGVPQDLAYAMLVGVPPVYGLFTQLFCSLFYAIFGSSKHTASGPFSIVALMVGTLVSRQDASLGPKMNNSTEVTGKMAGVLCCTDAVPAINEHEAVWRAAGITLLVGIFQLILGVMNAGVLAVWLSDYLVVGLTTGAAIHVVISQMKSMTGVRAVPPSSESVPWGLAKFLVCFFRNITQAELPVCICSAICVALLLISSYVIDPLVRKKWKAFKMPMELLLVSGATSLNYFFHQHPSWGIKLHRVGYVANGFVRPSMPDLSGFEDWWADAFLIAIVSFTIHISLAKLVSKQHKYSINPNQEWLALGLMHTVSAPFGCFAGGSSMGRTMMLANLGTHSQMSAFVTAAIVLVVILWAAKLIEYLPKAVLAVIVAMSMKDLLLQVFRSWHILRLSTTDFLIYFMTVITTVFYGVTTGLVVGVSFALLTVIFRSQWPESTCMGRVPGTSAEYKGLYHYKLVLDVEGIIIFRFDAPLYFANVETFTDKLHHETRIDPILLRSQCEELERKKEKHGFWNRRSSKDAQHPERVPLVAAAVKQQSKLELLDEGKPEKLEKKESPPGPRHVEENHSDGEAPLTHLTHIVIDCSCINYVDLMGKDALLNTYLDYQTIGIKVLFANVKAYVRQFIEAADFHKSVPKAQFFVSIGDAVKFAEAQRAEEQQKQKATPTPSDPKTMALPNPKSPSKSQLEIDLTTAMDKNSLAETQPFSPTEQAKTQQEAIRAKQMLRREPSVQKTQIEEPPLPLDKTM</sequence>
<feature type="transmembrane region" description="Helical" evidence="6">
    <location>
        <begin position="248"/>
        <end position="270"/>
    </location>
</feature>
<organism evidence="8 9">
    <name type="scientific">Mesorhabditis spiculigera</name>
    <dbReference type="NCBI Taxonomy" id="96644"/>
    <lineage>
        <taxon>Eukaryota</taxon>
        <taxon>Metazoa</taxon>
        <taxon>Ecdysozoa</taxon>
        <taxon>Nematoda</taxon>
        <taxon>Chromadorea</taxon>
        <taxon>Rhabditida</taxon>
        <taxon>Rhabditina</taxon>
        <taxon>Rhabditomorpha</taxon>
        <taxon>Rhabditoidea</taxon>
        <taxon>Rhabditidae</taxon>
        <taxon>Mesorhabditinae</taxon>
        <taxon>Mesorhabditis</taxon>
    </lineage>
</organism>
<evidence type="ECO:0000256" key="3">
    <source>
        <dbReference type="ARBA" id="ARBA00022989"/>
    </source>
</evidence>
<evidence type="ECO:0000256" key="1">
    <source>
        <dbReference type="ARBA" id="ARBA00004141"/>
    </source>
</evidence>
<feature type="transmembrane region" description="Helical" evidence="6">
    <location>
        <begin position="393"/>
        <end position="416"/>
    </location>
</feature>
<feature type="transmembrane region" description="Helical" evidence="6">
    <location>
        <begin position="523"/>
        <end position="555"/>
    </location>
</feature>
<feature type="domain" description="STAS" evidence="7">
    <location>
        <begin position="580"/>
        <end position="776"/>
    </location>
</feature>
<gene>
    <name evidence="8" type="ORF">MSPICULIGERA_LOCUS11945</name>
</gene>
<keyword evidence="4 6" id="KW-0472">Membrane</keyword>
<dbReference type="PROSITE" id="PS50801">
    <property type="entry name" value="STAS"/>
    <property type="match status" value="1"/>
</dbReference>
<keyword evidence="2 6" id="KW-0812">Transmembrane</keyword>
<feature type="transmembrane region" description="Helical" evidence="6">
    <location>
        <begin position="134"/>
        <end position="161"/>
    </location>
</feature>
<dbReference type="Gene3D" id="3.30.750.24">
    <property type="entry name" value="STAS domain"/>
    <property type="match status" value="1"/>
</dbReference>
<evidence type="ECO:0000313" key="9">
    <source>
        <dbReference type="Proteomes" id="UP001177023"/>
    </source>
</evidence>
<keyword evidence="9" id="KW-1185">Reference proteome</keyword>
<evidence type="ECO:0000256" key="2">
    <source>
        <dbReference type="ARBA" id="ARBA00022692"/>
    </source>
</evidence>
<dbReference type="PANTHER" id="PTHR11814">
    <property type="entry name" value="SULFATE TRANSPORTER"/>
    <property type="match status" value="1"/>
</dbReference>
<dbReference type="SUPFAM" id="SSF52091">
    <property type="entry name" value="SpoIIaa-like"/>
    <property type="match status" value="1"/>
</dbReference>
<feature type="non-terminal residue" evidence="8">
    <location>
        <position position="872"/>
    </location>
</feature>
<accession>A0AA36CSM8</accession>
<evidence type="ECO:0000256" key="5">
    <source>
        <dbReference type="SAM" id="MobiDB-lite"/>
    </source>
</evidence>
<evidence type="ECO:0000256" key="6">
    <source>
        <dbReference type="SAM" id="Phobius"/>
    </source>
</evidence>
<dbReference type="Proteomes" id="UP001177023">
    <property type="component" value="Unassembled WGS sequence"/>
</dbReference>